<reference evidence="1 2" key="1">
    <citation type="submission" date="2018-04" db="EMBL/GenBank/DDBJ databases">
        <title>Genomic Encyclopedia of Archaeal and Bacterial Type Strains, Phase II (KMG-II): from individual species to whole genera.</title>
        <authorList>
            <person name="Goeker M."/>
        </authorList>
    </citation>
    <scope>NUCLEOTIDE SEQUENCE [LARGE SCALE GENOMIC DNA]</scope>
    <source>
        <strain evidence="1 2">DSM 21823</strain>
    </source>
</reference>
<sequence>MSITLPPPAPSRNNPATFSDRMDAFLAWFVTMAPELNALAYATGPGVFLNGNAAAPAIIFGNDTDTGLYRQAENQLAMATAGVRRLLLGASAFQVDLPITGTAVTQSSTDTTAGRLHRTDDNILFHALRRFGVYYPSGNGVNIDSAVAGDAGLYDATLAGTFPAASGFWWITSQAIYSGAALLQRAIRYTAAGTPPATADEYMRIRANDGTWGAWRRVYNSGSVVGPVSQSGGVPTGALFEPSSNANGRYHRDAGGLMTCSHTFVIKPSSDATSGVKSATWTFPAAFADAVSVVPTGALISSSPNGRVGLTFGFPTTTSVVVYYNEIAGTSSDVNVRVQAVGRWY</sequence>
<gene>
    <name evidence="1" type="ORF">C8N34_12174</name>
</gene>
<proteinExistence type="predicted"/>
<evidence type="ECO:0000313" key="1">
    <source>
        <dbReference type="EMBL" id="PTX45644.1"/>
    </source>
</evidence>
<comment type="caution">
    <text evidence="1">The sequence shown here is derived from an EMBL/GenBank/DDBJ whole genome shotgun (WGS) entry which is preliminary data.</text>
</comment>
<dbReference type="RefSeq" id="WP_108130553.1">
    <property type="nucleotide sequence ID" value="NZ_QBKP01000021.1"/>
</dbReference>
<name>A0A2T6AP87_9RHOB</name>
<keyword evidence="2" id="KW-1185">Reference proteome</keyword>
<accession>A0A2T6AP87</accession>
<dbReference type="Proteomes" id="UP000244224">
    <property type="component" value="Unassembled WGS sequence"/>
</dbReference>
<dbReference type="EMBL" id="QBKP01000021">
    <property type="protein sequence ID" value="PTX45644.1"/>
    <property type="molecule type" value="Genomic_DNA"/>
</dbReference>
<protein>
    <submittedName>
        <fullName evidence="1">Uncharacterized protein</fullName>
    </submittedName>
</protein>
<evidence type="ECO:0000313" key="2">
    <source>
        <dbReference type="Proteomes" id="UP000244224"/>
    </source>
</evidence>
<dbReference type="AlphaFoldDB" id="A0A2T6AP87"/>
<organism evidence="1 2">
    <name type="scientific">Gemmobacter caeni</name>
    <dbReference type="NCBI Taxonomy" id="589035"/>
    <lineage>
        <taxon>Bacteria</taxon>
        <taxon>Pseudomonadati</taxon>
        <taxon>Pseudomonadota</taxon>
        <taxon>Alphaproteobacteria</taxon>
        <taxon>Rhodobacterales</taxon>
        <taxon>Paracoccaceae</taxon>
        <taxon>Gemmobacter</taxon>
    </lineage>
</organism>